<dbReference type="InterPro" id="IPR003673">
    <property type="entry name" value="CoA-Trfase_fam_III"/>
</dbReference>
<name>A0A9P6KAM8_9FUNG</name>
<protein>
    <recommendedName>
        <fullName evidence="5">Crotonobetainyl-CoA:carnitine CoA-transferase CaiB</fullName>
    </recommendedName>
</protein>
<feature type="region of interest" description="Disordered" evidence="2">
    <location>
        <begin position="917"/>
        <end position="947"/>
    </location>
</feature>
<dbReference type="Proteomes" id="UP000780801">
    <property type="component" value="Unassembled WGS sequence"/>
</dbReference>
<proteinExistence type="inferred from homology"/>
<keyword evidence="4" id="KW-1185">Reference proteome</keyword>
<evidence type="ECO:0000256" key="2">
    <source>
        <dbReference type="SAM" id="MobiDB-lite"/>
    </source>
</evidence>
<evidence type="ECO:0000256" key="1">
    <source>
        <dbReference type="ARBA" id="ARBA00008383"/>
    </source>
</evidence>
<feature type="compositionally biased region" description="Basic and acidic residues" evidence="2">
    <location>
        <begin position="926"/>
        <end position="947"/>
    </location>
</feature>
<dbReference type="Gene3D" id="3.40.50.10540">
    <property type="entry name" value="Crotonobetainyl-coa:carnitine coa-transferase, domain 1"/>
    <property type="match status" value="1"/>
</dbReference>
<evidence type="ECO:0008006" key="5">
    <source>
        <dbReference type="Google" id="ProtNLM"/>
    </source>
</evidence>
<dbReference type="Gene3D" id="3.30.1540.10">
    <property type="entry name" value="formyl-coa transferase, domain 3"/>
    <property type="match status" value="1"/>
</dbReference>
<dbReference type="AlphaFoldDB" id="A0A9P6KAM8"/>
<reference evidence="3" key="1">
    <citation type="journal article" date="2020" name="Fungal Divers.">
        <title>Resolving the Mortierellaceae phylogeny through synthesis of multi-gene phylogenetics and phylogenomics.</title>
        <authorList>
            <person name="Vandepol N."/>
            <person name="Liber J."/>
            <person name="Desiro A."/>
            <person name="Na H."/>
            <person name="Kennedy M."/>
            <person name="Barry K."/>
            <person name="Grigoriev I.V."/>
            <person name="Miller A.N."/>
            <person name="O'Donnell K."/>
            <person name="Stajich J.E."/>
            <person name="Bonito G."/>
        </authorList>
    </citation>
    <scope>NUCLEOTIDE SEQUENCE</scope>
    <source>
        <strain evidence="3">KOD1015</strain>
    </source>
</reference>
<sequence length="1012" mass="112979">MAGHDINYLSISGVLNTLGRADERPAFPINLLADFAGGGLMCALGVLLALQERHRSGKGQVVDAAMVDGVNYLGSFVYNMHKAGALFQEPRGMNQLDGGAHFYDTYETKDGKYMAVGSIESDFYALLLKGLELDPERDQLPDQMKAEAWPRMKQLFREKFLTRTLEEWVQIFDGTDACVTPVLDYYSMPTPGPAPKLSRTPGRTPAGGEEVFLDVGGQSAAILREAGFDEKEIQTLVAKSAVSGVVTWLDDETRVAALCVNRLFYRVSIPIIWRSIQLETDFQTERNIFLHDEGFREGWFRNAIHIQTLIFTNFDLDVATARTIRDHCPYLRRLDLSEASTAIGALDLLIPFDVYATLSTPSPQKRKYDEFAELDDNGVASSLETTMEQFRQDVLSATDDRSVDTRFSLPLDQPAANNLRMMDKWTLSESTSSLPLLFPFFLKEIMTETSSGTTLQMLDTIGHLGPQLHKLNLTGVSGVSDKLVLKLLGRCHNVTLIGLEGAAATDALLTKLPTLTPRLKTLLLVNAKASAKGLVPLIRSSPLLKFIRVNRGTPRLVNSDVIKALVEKKLILTTPSTPPTPAQIPGPYMFNTTLTGISFQGVTVVDDTAFLTLMTFATALEQVTLDKTKVKDEALLALAKTSRNRILEHGFALPDAWIQHNDAEIRLGCHVGNADQTRAVPNLTGPVQGGLRVVSLLGCPNVTNKGIRVLVRSCPNLTALVISECPKVSLQLFQGPWAARKFDILSIRDLAFVVKPRKGAEAIVQEEKRELRRFPLRIESFADANIETILKETLFDPITTIKSQASTWTWDETQSIPLTGPRVKISASAHNHACQKALLKQFYEKLATMDRLASLDMNGVDFRVHVRDGLDLALPGLQKSLLQWHLFQSPPYHIDAKDMLWIGKYFGDGTLPRGFTLTDAEGNEDTPVKVDDDNDGKDDRFDDAKTKQEQADWHEREYKREKRRKKNRLSKLIVLTLNEGVMEHEIDYEIYEWFMGIIPDIRLDKGFDHLFF</sequence>
<accession>A0A9P6KAM8</accession>
<comment type="caution">
    <text evidence="3">The sequence shown here is derived from an EMBL/GenBank/DDBJ whole genome shotgun (WGS) entry which is preliminary data.</text>
</comment>
<dbReference type="PANTHER" id="PTHR48228:SF5">
    <property type="entry name" value="ALPHA-METHYLACYL-COA RACEMASE"/>
    <property type="match status" value="1"/>
</dbReference>
<dbReference type="EMBL" id="JAABOA010003696">
    <property type="protein sequence ID" value="KAF9578394.1"/>
    <property type="molecule type" value="Genomic_DNA"/>
</dbReference>
<dbReference type="InterPro" id="IPR032675">
    <property type="entry name" value="LRR_dom_sf"/>
</dbReference>
<comment type="similarity">
    <text evidence="1">Belongs to the CoA-transferase III family.</text>
</comment>
<dbReference type="Pfam" id="PF02515">
    <property type="entry name" value="CoA_transf_3"/>
    <property type="match status" value="1"/>
</dbReference>
<evidence type="ECO:0000313" key="3">
    <source>
        <dbReference type="EMBL" id="KAF9578394.1"/>
    </source>
</evidence>
<dbReference type="OrthoDB" id="16747at2759"/>
<dbReference type="PANTHER" id="PTHR48228">
    <property type="entry name" value="SUCCINYL-COA--D-CITRAMALATE COA-TRANSFERASE"/>
    <property type="match status" value="1"/>
</dbReference>
<evidence type="ECO:0000313" key="4">
    <source>
        <dbReference type="Proteomes" id="UP000780801"/>
    </source>
</evidence>
<dbReference type="SUPFAM" id="SSF89796">
    <property type="entry name" value="CoA-transferase family III (CaiB/BaiF)"/>
    <property type="match status" value="1"/>
</dbReference>
<dbReference type="InterPro" id="IPR044855">
    <property type="entry name" value="CoA-Trfase_III_dom3_sf"/>
</dbReference>
<dbReference type="InterPro" id="IPR050509">
    <property type="entry name" value="CoA-transferase_III"/>
</dbReference>
<dbReference type="GO" id="GO:0003824">
    <property type="term" value="F:catalytic activity"/>
    <property type="evidence" value="ECO:0007669"/>
    <property type="project" value="InterPro"/>
</dbReference>
<dbReference type="InterPro" id="IPR023606">
    <property type="entry name" value="CoA-Trfase_III_dom_1_sf"/>
</dbReference>
<dbReference type="SUPFAM" id="SSF52047">
    <property type="entry name" value="RNI-like"/>
    <property type="match status" value="1"/>
</dbReference>
<dbReference type="Gene3D" id="3.80.10.10">
    <property type="entry name" value="Ribonuclease Inhibitor"/>
    <property type="match status" value="2"/>
</dbReference>
<organism evidence="3 4">
    <name type="scientific">Lunasporangiospora selenospora</name>
    <dbReference type="NCBI Taxonomy" id="979761"/>
    <lineage>
        <taxon>Eukaryota</taxon>
        <taxon>Fungi</taxon>
        <taxon>Fungi incertae sedis</taxon>
        <taxon>Mucoromycota</taxon>
        <taxon>Mortierellomycotina</taxon>
        <taxon>Mortierellomycetes</taxon>
        <taxon>Mortierellales</taxon>
        <taxon>Mortierellaceae</taxon>
        <taxon>Lunasporangiospora</taxon>
    </lineage>
</organism>
<gene>
    <name evidence="3" type="ORF">BGW38_005814</name>
</gene>